<dbReference type="VEuPathDB" id="FungiDB:SCHCODRAFT_02613301"/>
<dbReference type="HOGENOM" id="CLU_052530_0_0_1"/>
<dbReference type="GO" id="GO:0050661">
    <property type="term" value="F:NADP binding"/>
    <property type="evidence" value="ECO:0007669"/>
    <property type="project" value="InterPro"/>
</dbReference>
<evidence type="ECO:0008006" key="5">
    <source>
        <dbReference type="Google" id="ProtNLM"/>
    </source>
</evidence>
<dbReference type="Pfam" id="PF09130">
    <property type="entry name" value="DUF1932"/>
    <property type="match status" value="1"/>
</dbReference>
<protein>
    <recommendedName>
        <fullName evidence="5">6-phosphogluconate dehydrogenase NADP-binding domain-containing protein</fullName>
    </recommendedName>
</protein>
<dbReference type="Gene3D" id="3.40.50.720">
    <property type="entry name" value="NAD(P)-binding Rossmann-like Domain"/>
    <property type="match status" value="1"/>
</dbReference>
<evidence type="ECO:0000259" key="1">
    <source>
        <dbReference type="Pfam" id="PF03446"/>
    </source>
</evidence>
<evidence type="ECO:0000313" key="3">
    <source>
        <dbReference type="EMBL" id="EFJ02129.1"/>
    </source>
</evidence>
<dbReference type="InterPro" id="IPR006115">
    <property type="entry name" value="6PGDH_NADP-bd"/>
</dbReference>
<reference evidence="3 4" key="1">
    <citation type="journal article" date="2010" name="Nat. Biotechnol.">
        <title>Genome sequence of the model mushroom Schizophyllum commune.</title>
        <authorList>
            <person name="Ohm R.A."/>
            <person name="de Jong J.F."/>
            <person name="Lugones L.G."/>
            <person name="Aerts A."/>
            <person name="Kothe E."/>
            <person name="Stajich J.E."/>
            <person name="de Vries R.P."/>
            <person name="Record E."/>
            <person name="Levasseur A."/>
            <person name="Baker S.E."/>
            <person name="Bartholomew K.A."/>
            <person name="Coutinho P.M."/>
            <person name="Erdmann S."/>
            <person name="Fowler T.J."/>
            <person name="Gathman A.C."/>
            <person name="Lombard V."/>
            <person name="Henrissat B."/>
            <person name="Knabe N."/>
            <person name="Kuees U."/>
            <person name="Lilly W.W."/>
            <person name="Lindquist E."/>
            <person name="Lucas S."/>
            <person name="Magnuson J.K."/>
            <person name="Piumi F."/>
            <person name="Raudaskoski M."/>
            <person name="Salamov A."/>
            <person name="Schmutz J."/>
            <person name="Schwarze F.W.M.R."/>
            <person name="vanKuyk P.A."/>
            <person name="Horton J.S."/>
            <person name="Grigoriev I.V."/>
            <person name="Woesten H.A.B."/>
        </authorList>
    </citation>
    <scope>NUCLEOTIDE SEQUENCE [LARGE SCALE GENOMIC DNA]</scope>
    <source>
        <strain evidence="4">H4-8 / FGSC 9210</strain>
    </source>
</reference>
<evidence type="ECO:0000259" key="2">
    <source>
        <dbReference type="Pfam" id="PF09130"/>
    </source>
</evidence>
<dbReference type="SUPFAM" id="SSF51735">
    <property type="entry name" value="NAD(P)-binding Rossmann-fold domains"/>
    <property type="match status" value="1"/>
</dbReference>
<dbReference type="EMBL" id="GL377302">
    <property type="protein sequence ID" value="EFJ02129.1"/>
    <property type="molecule type" value="Genomic_DNA"/>
</dbReference>
<dbReference type="STRING" id="578458.D8PMF5"/>
<dbReference type="eggNOG" id="ENOG502S5V0">
    <property type="taxonomic scope" value="Eukaryota"/>
</dbReference>
<feature type="domain" description="Phosphogluconate dehydrogenase NAD-binding putative C-terminal" evidence="2">
    <location>
        <begin position="211"/>
        <end position="268"/>
    </location>
</feature>
<name>D8PMF5_SCHCM</name>
<proteinExistence type="predicted"/>
<dbReference type="InterPro" id="IPR015814">
    <property type="entry name" value="Pgluconate_DH_NAD-bd_C"/>
</dbReference>
<evidence type="ECO:0000313" key="4">
    <source>
        <dbReference type="Proteomes" id="UP000007431"/>
    </source>
</evidence>
<accession>D8PMF5</accession>
<dbReference type="AlphaFoldDB" id="D8PMF5"/>
<organism evidence="4">
    <name type="scientific">Schizophyllum commune (strain H4-8 / FGSC 9210)</name>
    <name type="common">Split gill fungus</name>
    <dbReference type="NCBI Taxonomy" id="578458"/>
    <lineage>
        <taxon>Eukaryota</taxon>
        <taxon>Fungi</taxon>
        <taxon>Dikarya</taxon>
        <taxon>Basidiomycota</taxon>
        <taxon>Agaricomycotina</taxon>
        <taxon>Agaricomycetes</taxon>
        <taxon>Agaricomycetidae</taxon>
        <taxon>Agaricales</taxon>
        <taxon>Schizophyllaceae</taxon>
        <taxon>Schizophyllum</taxon>
    </lineage>
</organism>
<gene>
    <name evidence="3" type="ORF">SCHCODRAFT_13167</name>
</gene>
<dbReference type="SUPFAM" id="SSF48179">
    <property type="entry name" value="6-phosphogluconate dehydrogenase C-terminal domain-like"/>
    <property type="match status" value="1"/>
</dbReference>
<keyword evidence="4" id="KW-1185">Reference proteome</keyword>
<dbReference type="InterPro" id="IPR036291">
    <property type="entry name" value="NAD(P)-bd_dom_sf"/>
</dbReference>
<sequence length="315" mass="33180">MSLPAIAVLGAGAMGSKIAHRLHTSGTGSILTNLDGRSPATRQRAAQAGMVDASYTDIVSRATLILSIVPTKEASGVAELVASAYRSAGLTRKATFVDCNAMGPTTMRGIAKVFDGTNIVVIDGSIIGVPPSDTFNPGIYLSAEEKDEQDLDETVELLKKYGLNPFALKGQDASIGAASALKMSHSGIVKGLIGLFYTMILAADRNSPATTTALLHALEHSQPALVDRAIDLVPASISKAYRHIYEMKEVGEFVGGAQSSEKNQSSILGPEVQQTFLGIEALYRGLARANEEGSKECDVLRDFAEAAKKLRKEGG</sequence>
<feature type="domain" description="6-phosphogluconate dehydrogenase NADP-binding" evidence="1">
    <location>
        <begin position="6"/>
        <end position="128"/>
    </location>
</feature>
<dbReference type="Proteomes" id="UP000007431">
    <property type="component" value="Unassembled WGS sequence"/>
</dbReference>
<dbReference type="InParanoid" id="D8PMF5"/>
<dbReference type="OMA" id="GLKCCFG"/>
<dbReference type="InterPro" id="IPR008927">
    <property type="entry name" value="6-PGluconate_DH-like_C_sf"/>
</dbReference>
<dbReference type="Pfam" id="PF03446">
    <property type="entry name" value="NAD_binding_2"/>
    <property type="match status" value="1"/>
</dbReference>